<name>A0ABV6YTH2_UNCC1</name>
<dbReference type="Proteomes" id="UP001594351">
    <property type="component" value="Unassembled WGS sequence"/>
</dbReference>
<feature type="compositionally biased region" description="Polar residues" evidence="1">
    <location>
        <begin position="43"/>
        <end position="59"/>
    </location>
</feature>
<gene>
    <name evidence="2" type="ORF">ACFL27_04745</name>
</gene>
<evidence type="ECO:0000256" key="1">
    <source>
        <dbReference type="SAM" id="MobiDB-lite"/>
    </source>
</evidence>
<organism evidence="2 3">
    <name type="scientific">candidate division CSSED10-310 bacterium</name>
    <dbReference type="NCBI Taxonomy" id="2855610"/>
    <lineage>
        <taxon>Bacteria</taxon>
        <taxon>Bacteria division CSSED10-310</taxon>
    </lineage>
</organism>
<protein>
    <submittedName>
        <fullName evidence="2">Uncharacterized protein</fullName>
    </submittedName>
</protein>
<dbReference type="EMBL" id="JBHPBY010000042">
    <property type="protein sequence ID" value="MFC1849500.1"/>
    <property type="molecule type" value="Genomic_DNA"/>
</dbReference>
<reference evidence="2 3" key="1">
    <citation type="submission" date="2024-09" db="EMBL/GenBank/DDBJ databases">
        <title>Laminarin stimulates single cell rates of sulfate reduction while oxygen inhibits transcriptomic activity in coastal marine sediment.</title>
        <authorList>
            <person name="Lindsay M."/>
            <person name="Orcutt B."/>
            <person name="Emerson D."/>
            <person name="Stepanauskas R."/>
            <person name="D'Angelo T."/>
        </authorList>
    </citation>
    <scope>NUCLEOTIDE SEQUENCE [LARGE SCALE GENOMIC DNA]</scope>
    <source>
        <strain evidence="2">SAG AM-311-K15</strain>
    </source>
</reference>
<proteinExistence type="predicted"/>
<sequence length="59" mass="6726">MNRKLFTLKAYAHFLKLKAIEGAWSLPFDDLSKCGNGYRQRPDQVQSSNWLSKHAPSSS</sequence>
<feature type="region of interest" description="Disordered" evidence="1">
    <location>
        <begin position="39"/>
        <end position="59"/>
    </location>
</feature>
<accession>A0ABV6YTH2</accession>
<evidence type="ECO:0000313" key="2">
    <source>
        <dbReference type="EMBL" id="MFC1849500.1"/>
    </source>
</evidence>
<comment type="caution">
    <text evidence="2">The sequence shown here is derived from an EMBL/GenBank/DDBJ whole genome shotgun (WGS) entry which is preliminary data.</text>
</comment>
<keyword evidence="3" id="KW-1185">Reference proteome</keyword>
<evidence type="ECO:0000313" key="3">
    <source>
        <dbReference type="Proteomes" id="UP001594351"/>
    </source>
</evidence>